<feature type="repeat" description="WD" evidence="3">
    <location>
        <begin position="632"/>
        <end position="673"/>
    </location>
</feature>
<dbReference type="Gene3D" id="3.40.50.300">
    <property type="entry name" value="P-loop containing nucleotide triphosphate hydrolases"/>
    <property type="match status" value="1"/>
</dbReference>
<dbReference type="PANTHER" id="PTHR44019">
    <property type="entry name" value="WD REPEAT-CONTAINING PROTEIN 55"/>
    <property type="match status" value="1"/>
</dbReference>
<evidence type="ECO:0000256" key="1">
    <source>
        <dbReference type="ARBA" id="ARBA00022574"/>
    </source>
</evidence>
<evidence type="ECO:0000259" key="5">
    <source>
        <dbReference type="Pfam" id="PF24883"/>
    </source>
</evidence>
<dbReference type="Pfam" id="PF24883">
    <property type="entry name" value="NPHP3_N"/>
    <property type="match status" value="1"/>
</dbReference>
<evidence type="ECO:0000256" key="2">
    <source>
        <dbReference type="ARBA" id="ARBA00022737"/>
    </source>
</evidence>
<dbReference type="InterPro" id="IPR015943">
    <property type="entry name" value="WD40/YVTN_repeat-like_dom_sf"/>
</dbReference>
<feature type="domain" description="Nephrocystin 3-like N-terminal" evidence="5">
    <location>
        <begin position="40"/>
        <end position="190"/>
    </location>
</feature>
<feature type="non-terminal residue" evidence="7">
    <location>
        <position position="1115"/>
    </location>
</feature>
<dbReference type="Proteomes" id="UP000799439">
    <property type="component" value="Unassembled WGS sequence"/>
</dbReference>
<feature type="repeat" description="WD" evidence="3">
    <location>
        <begin position="821"/>
        <end position="850"/>
    </location>
</feature>
<dbReference type="OrthoDB" id="674604at2759"/>
<organism evidence="7 8">
    <name type="scientific">Myriangium duriaei CBS 260.36</name>
    <dbReference type="NCBI Taxonomy" id="1168546"/>
    <lineage>
        <taxon>Eukaryota</taxon>
        <taxon>Fungi</taxon>
        <taxon>Dikarya</taxon>
        <taxon>Ascomycota</taxon>
        <taxon>Pezizomycotina</taxon>
        <taxon>Dothideomycetes</taxon>
        <taxon>Dothideomycetidae</taxon>
        <taxon>Myriangiales</taxon>
        <taxon>Myriangiaceae</taxon>
        <taxon>Myriangium</taxon>
    </lineage>
</organism>
<dbReference type="SUPFAM" id="SSF50998">
    <property type="entry name" value="Quinoprotein alcohol dehydrogenase-like"/>
    <property type="match status" value="1"/>
</dbReference>
<name>A0A9P4J8W8_9PEZI</name>
<evidence type="ECO:0000313" key="8">
    <source>
        <dbReference type="Proteomes" id="UP000799439"/>
    </source>
</evidence>
<dbReference type="EMBL" id="ML996083">
    <property type="protein sequence ID" value="KAF2154578.1"/>
    <property type="molecule type" value="Genomic_DNA"/>
</dbReference>
<feature type="non-terminal residue" evidence="7">
    <location>
        <position position="1"/>
    </location>
</feature>
<evidence type="ECO:0008006" key="9">
    <source>
        <dbReference type="Google" id="ProtNLM"/>
    </source>
</evidence>
<dbReference type="InterPro" id="IPR011047">
    <property type="entry name" value="Quinoprotein_ADH-like_sf"/>
</dbReference>
<dbReference type="Gene3D" id="2.130.10.10">
    <property type="entry name" value="YVTN repeat-like/Quinoprotein amine dehydrogenase"/>
    <property type="match status" value="2"/>
</dbReference>
<evidence type="ECO:0000259" key="6">
    <source>
        <dbReference type="Pfam" id="PF25521"/>
    </source>
</evidence>
<evidence type="ECO:0000313" key="7">
    <source>
        <dbReference type="EMBL" id="KAF2154578.1"/>
    </source>
</evidence>
<sequence>DHDVELSKLSVAQDATYLSHADSVELTQCLEGTRAELLGQIASWTDDGKGIIFFWLSGLAGAGKSTICRTVASTLDQKNRLGASFFFKRGGGDRASSRLFFPTIVAQLIPKVPGLKASVAKVLKERPMICGENPQEQFQRLLPLATLELAKKRNLVIVVDALDECDRPNDVGVILGLLARSSMQVFVTSRHELPIQTGFGAIHIDLHREYPLEKVTAATTGRDIRKFLVYQLAEIQKKCNLANTFSQLPHDWAKDMIETLVDISVPLFIVAATICRFAAAQNPQDALQLVLDNHKQGISLTNLDEIYVTVLEQAILGFIIDKDRKKAIQDLQRLLGPLILLADSLSALSLGELLGLSIQELEQTLKRLQSVVYFPRTLKSPIQLCHQSFRDFLVKEENNDFYIDAGVGHAQLAEKCLKRLTRPGTLCEDLCKQNNPGVRRFDVGWEQVTKFLPADVAYACRYWIWHLIQSKPALRSLKIAYEFLQEHFLHWLEALSWIGHLSIAMGYLEQLRSCIDKDWGSDALTFLDDAESFVRQNQYIIGLAPLQLYHSALYFSPLGPVTSKAILSSRRRLFSTLPKKPLSWGPEMQRLEIQDSRLGGLAYSLCKRFLGSSHDSMSWVWDVRTCEMKKRLRGLMGPVSTLAYSPDGEMLAVGTTTKEVRLFDSQTGTEIQQFESNGQNIDRIALSTDGRLIAVLAAANSLRVYLWDTSTGDQFRILEGHDAGISAIVFSPDTNVLATASRDSTIRVWRVRSSMPSQASNIHDGEIFSMSLSSDGALVSVVDEQLIRLFDVHTGTETQQIQNKIRLDNDKGLDHHYRSMFSPDGKMIATWGSNSVMQLWNTQTGQQIQMLGGHGAGISLVTFCDGGKIIVTISSGGNVCVWLCRTGRKTRERQIGRDSRTKVAVSCNGQVAWGNDSNQAQIWRPLKDSAVLALATFEAYPRQLTFSADGELLALSLDDSPIRVYNTQTGDEVYNFEYQHAGPISAAFSLDKRILAFVSINEASPLLRLWDMHSNKECSSFPLHSNSSTLEVYRDERFLRIGFGVFQVDPNYSLRPVLLLNNDWLQYRGRDLLWLPLEYRKGSRPVIATENTIIIGQSAGNISFLQLAEDVMEVT</sequence>
<dbReference type="PROSITE" id="PS50082">
    <property type="entry name" value="WD_REPEATS_2"/>
    <property type="match status" value="4"/>
</dbReference>
<dbReference type="SUPFAM" id="SSF52540">
    <property type="entry name" value="P-loop containing nucleoside triphosphate hydrolases"/>
    <property type="match status" value="1"/>
</dbReference>
<evidence type="ECO:0000259" key="4">
    <source>
        <dbReference type="Pfam" id="PF12894"/>
    </source>
</evidence>
<dbReference type="SMART" id="SM00320">
    <property type="entry name" value="WD40"/>
    <property type="match status" value="8"/>
</dbReference>
<dbReference type="AlphaFoldDB" id="A0A9P4J8W8"/>
<dbReference type="PANTHER" id="PTHR44019:SF8">
    <property type="entry name" value="POC1 CENTRIOLAR PROTEIN HOMOLOG"/>
    <property type="match status" value="1"/>
</dbReference>
<gene>
    <name evidence="7" type="ORF">K461DRAFT_202404</name>
</gene>
<dbReference type="InterPro" id="IPR001680">
    <property type="entry name" value="WD40_rpt"/>
</dbReference>
<dbReference type="CDD" id="cd00200">
    <property type="entry name" value="WD40"/>
    <property type="match status" value="1"/>
</dbReference>
<dbReference type="InterPro" id="IPR024977">
    <property type="entry name" value="Apc4-like_WD40_dom"/>
</dbReference>
<feature type="repeat" description="WD" evidence="3">
    <location>
        <begin position="718"/>
        <end position="759"/>
    </location>
</feature>
<reference evidence="7" key="1">
    <citation type="journal article" date="2020" name="Stud. Mycol.">
        <title>101 Dothideomycetes genomes: a test case for predicting lifestyles and emergence of pathogens.</title>
        <authorList>
            <person name="Haridas S."/>
            <person name="Albert R."/>
            <person name="Binder M."/>
            <person name="Bloem J."/>
            <person name="Labutti K."/>
            <person name="Salamov A."/>
            <person name="Andreopoulos B."/>
            <person name="Baker S."/>
            <person name="Barry K."/>
            <person name="Bills G."/>
            <person name="Bluhm B."/>
            <person name="Cannon C."/>
            <person name="Castanera R."/>
            <person name="Culley D."/>
            <person name="Daum C."/>
            <person name="Ezra D."/>
            <person name="Gonzalez J."/>
            <person name="Henrissat B."/>
            <person name="Kuo A."/>
            <person name="Liang C."/>
            <person name="Lipzen A."/>
            <person name="Lutzoni F."/>
            <person name="Magnuson J."/>
            <person name="Mondo S."/>
            <person name="Nolan M."/>
            <person name="Ohm R."/>
            <person name="Pangilinan J."/>
            <person name="Park H.-J."/>
            <person name="Ramirez L."/>
            <person name="Alfaro M."/>
            <person name="Sun H."/>
            <person name="Tritt A."/>
            <person name="Yoshinaga Y."/>
            <person name="Zwiers L.-H."/>
            <person name="Turgeon B."/>
            <person name="Goodwin S."/>
            <person name="Spatafora J."/>
            <person name="Crous P."/>
            <person name="Grigoriev I."/>
        </authorList>
    </citation>
    <scope>NUCLEOTIDE SEQUENCE</scope>
    <source>
        <strain evidence="7">CBS 260.36</strain>
    </source>
</reference>
<dbReference type="InterPro" id="IPR050505">
    <property type="entry name" value="WDR55/POC1"/>
</dbReference>
<evidence type="ECO:0000256" key="3">
    <source>
        <dbReference type="PROSITE-ProRule" id="PRU00221"/>
    </source>
</evidence>
<dbReference type="PROSITE" id="PS50294">
    <property type="entry name" value="WD_REPEATS_REGION"/>
    <property type="match status" value="1"/>
</dbReference>
<dbReference type="Pfam" id="PF12894">
    <property type="entry name" value="ANAPC4_WD40"/>
    <property type="match status" value="1"/>
</dbReference>
<feature type="domain" description="Anaphase-promoting complex subunit 4-like WD40" evidence="4">
    <location>
        <begin position="636"/>
        <end position="681"/>
    </location>
</feature>
<keyword evidence="1 3" id="KW-0853">WD repeat</keyword>
<dbReference type="InterPro" id="IPR027417">
    <property type="entry name" value="P-loop_NTPase"/>
</dbReference>
<dbReference type="InterPro" id="IPR056884">
    <property type="entry name" value="NPHP3-like_N"/>
</dbReference>
<comment type="caution">
    <text evidence="7">The sequence shown here is derived from an EMBL/GenBank/DDBJ whole genome shotgun (WGS) entry which is preliminary data.</text>
</comment>
<keyword evidence="8" id="KW-1185">Reference proteome</keyword>
<feature type="domain" description="TANC1/2-like winged helix" evidence="6">
    <location>
        <begin position="356"/>
        <end position="416"/>
    </location>
</feature>
<keyword evidence="2" id="KW-0677">Repeat</keyword>
<proteinExistence type="predicted"/>
<dbReference type="InterPro" id="IPR058056">
    <property type="entry name" value="WH_TANC1/2"/>
</dbReference>
<dbReference type="Pfam" id="PF00400">
    <property type="entry name" value="WD40"/>
    <property type="match status" value="1"/>
</dbReference>
<protein>
    <recommendedName>
        <fullName evidence="9">NACHT domain-containing protein</fullName>
    </recommendedName>
</protein>
<feature type="repeat" description="WD" evidence="3">
    <location>
        <begin position="851"/>
        <end position="892"/>
    </location>
</feature>
<accession>A0A9P4J8W8</accession>
<dbReference type="Pfam" id="PF25521">
    <property type="entry name" value="WHD_TANC1"/>
    <property type="match status" value="1"/>
</dbReference>